<reference evidence="2" key="1">
    <citation type="submission" date="2019-04" db="EMBL/GenBank/DDBJ databases">
        <title>Evolution of Biomass-Degrading Anaerobic Consortia Revealed by Metagenomics.</title>
        <authorList>
            <person name="Peng X."/>
        </authorList>
    </citation>
    <scope>NUCLEOTIDE SEQUENCE</scope>
    <source>
        <strain evidence="2">SIG12</strain>
    </source>
</reference>
<comment type="caution">
    <text evidence="2">The sequence shown here is derived from an EMBL/GenBank/DDBJ whole genome shotgun (WGS) entry which is preliminary data.</text>
</comment>
<dbReference type="RefSeq" id="WP_303736447.1">
    <property type="nucleotide sequence ID" value="NZ_SUTE01000030.1"/>
</dbReference>
<proteinExistence type="predicted"/>
<organism evidence="2 3">
    <name type="scientific">Methanobrevibacter millerae</name>
    <dbReference type="NCBI Taxonomy" id="230361"/>
    <lineage>
        <taxon>Archaea</taxon>
        <taxon>Methanobacteriati</taxon>
        <taxon>Methanobacteriota</taxon>
        <taxon>Methanomada group</taxon>
        <taxon>Methanobacteria</taxon>
        <taxon>Methanobacteriales</taxon>
        <taxon>Methanobacteriaceae</taxon>
        <taxon>Methanobrevibacter</taxon>
    </lineage>
</organism>
<sequence>MTKDEKDLIIENLREYLLILEFNDSKNNEQISSLNERISQLENENISLKKEIEHFKSTKAYKLWNLYKK</sequence>
<dbReference type="AlphaFoldDB" id="A0A8T3VCD1"/>
<dbReference type="Proteomes" id="UP000762703">
    <property type="component" value="Unassembled WGS sequence"/>
</dbReference>
<feature type="coiled-coil region" evidence="1">
    <location>
        <begin position="24"/>
        <end position="58"/>
    </location>
</feature>
<evidence type="ECO:0000313" key="3">
    <source>
        <dbReference type="Proteomes" id="UP000762703"/>
    </source>
</evidence>
<dbReference type="EMBL" id="SUTE01000030">
    <property type="protein sequence ID" value="MBE6504802.1"/>
    <property type="molecule type" value="Genomic_DNA"/>
</dbReference>
<gene>
    <name evidence="2" type="ORF">E7Z73_03520</name>
</gene>
<evidence type="ECO:0000313" key="2">
    <source>
        <dbReference type="EMBL" id="MBE6504802.1"/>
    </source>
</evidence>
<name>A0A8T3VCD1_9EURY</name>
<accession>A0A8T3VCD1</accession>
<protein>
    <submittedName>
        <fullName evidence="2">Uncharacterized protein</fullName>
    </submittedName>
</protein>
<evidence type="ECO:0000256" key="1">
    <source>
        <dbReference type="SAM" id="Coils"/>
    </source>
</evidence>
<keyword evidence="1" id="KW-0175">Coiled coil</keyword>